<organism evidence="1 2">
    <name type="scientific">Trichophyton equinum (strain ATCC MYA-4606 / CBS 127.97)</name>
    <name type="common">Horse ringworm fungus</name>
    <dbReference type="NCBI Taxonomy" id="559882"/>
    <lineage>
        <taxon>Eukaryota</taxon>
        <taxon>Fungi</taxon>
        <taxon>Dikarya</taxon>
        <taxon>Ascomycota</taxon>
        <taxon>Pezizomycotina</taxon>
        <taxon>Eurotiomycetes</taxon>
        <taxon>Eurotiomycetidae</taxon>
        <taxon>Onygenales</taxon>
        <taxon>Arthrodermataceae</taxon>
        <taxon>Trichophyton</taxon>
    </lineage>
</organism>
<dbReference type="EMBL" id="DS995720">
    <property type="protein sequence ID" value="EGE01846.1"/>
    <property type="molecule type" value="Genomic_DNA"/>
</dbReference>
<accession>F2PIX9</accession>
<keyword evidence="2" id="KW-1185">Reference proteome</keyword>
<evidence type="ECO:0000313" key="2">
    <source>
        <dbReference type="Proteomes" id="UP000009169"/>
    </source>
</evidence>
<name>F2PIX9_TRIEC</name>
<gene>
    <name evidence="1" type="ORF">TEQG_00888</name>
</gene>
<dbReference type="HOGENOM" id="CLU_2005512_0_0_1"/>
<proteinExistence type="predicted"/>
<dbReference type="Proteomes" id="UP000009169">
    <property type="component" value="Unassembled WGS sequence"/>
</dbReference>
<dbReference type="VEuPathDB" id="FungiDB:TEQG_00888"/>
<protein>
    <submittedName>
        <fullName evidence="1">Uncharacterized protein</fullName>
    </submittedName>
</protein>
<evidence type="ECO:0000313" key="1">
    <source>
        <dbReference type="EMBL" id="EGE01846.1"/>
    </source>
</evidence>
<sequence>MTKRREDREKRNESNPVLLPECEWPDELRRDAVACPWTYQNYEVQPPFPRAGAVFDAGLPVALFSKYGPTRGTEYFMYYSSVRGNGRDTALDMDIIDSIIPYETWLWSWYELLCILWKRWLVST</sequence>
<reference evidence="2" key="1">
    <citation type="journal article" date="2012" name="MBio">
        <title>Comparative genome analysis of Trichophyton rubrum and related dermatophytes reveals candidate genes involved in infection.</title>
        <authorList>
            <person name="Martinez D.A."/>
            <person name="Oliver B.G."/>
            <person name="Graeser Y."/>
            <person name="Goldberg J.M."/>
            <person name="Li W."/>
            <person name="Martinez-Rossi N.M."/>
            <person name="Monod M."/>
            <person name="Shelest E."/>
            <person name="Barton R.C."/>
            <person name="Birch E."/>
            <person name="Brakhage A.A."/>
            <person name="Chen Z."/>
            <person name="Gurr S.J."/>
            <person name="Heiman D."/>
            <person name="Heitman J."/>
            <person name="Kosti I."/>
            <person name="Rossi A."/>
            <person name="Saif S."/>
            <person name="Samalova M."/>
            <person name="Saunders C.W."/>
            <person name="Shea T."/>
            <person name="Summerbell R.C."/>
            <person name="Xu J."/>
            <person name="Young S."/>
            <person name="Zeng Q."/>
            <person name="Birren B.W."/>
            <person name="Cuomo C.A."/>
            <person name="White T.C."/>
        </authorList>
    </citation>
    <scope>NUCLEOTIDE SEQUENCE [LARGE SCALE GENOMIC DNA]</scope>
    <source>
        <strain evidence="2">ATCC MYA-4606 / CBS 127.97</strain>
    </source>
</reference>
<dbReference type="AlphaFoldDB" id="F2PIX9"/>